<reference evidence="1 2" key="1">
    <citation type="submission" date="2019-09" db="EMBL/GenBank/DDBJ databases">
        <authorList>
            <person name="Chandra G."/>
            <person name="Truman W A."/>
        </authorList>
    </citation>
    <scope>NUCLEOTIDE SEQUENCE [LARGE SCALE GENOMIC DNA]</scope>
    <source>
        <strain evidence="1">PS862</strain>
    </source>
</reference>
<accession>A0A5E7MMD5</accession>
<dbReference type="RefSeq" id="WP_150784635.1">
    <property type="nucleotide sequence ID" value="NZ_CABVII010000019.1"/>
</dbReference>
<dbReference type="EMBL" id="CABVII010000019">
    <property type="protein sequence ID" value="VVP25733.1"/>
    <property type="molecule type" value="Genomic_DNA"/>
</dbReference>
<evidence type="ECO:0000313" key="2">
    <source>
        <dbReference type="Proteomes" id="UP000385207"/>
    </source>
</evidence>
<evidence type="ECO:0000313" key="1">
    <source>
        <dbReference type="EMBL" id="VVP25733.1"/>
    </source>
</evidence>
<dbReference type="OrthoDB" id="6977728at2"/>
<protein>
    <submittedName>
        <fullName evidence="1">Uncharacterized protein</fullName>
    </submittedName>
</protein>
<gene>
    <name evidence="1" type="ORF">PS862_04091</name>
</gene>
<sequence length="154" mass="17211">MYYSLASSLPLVLKPKHKASSYLVFQISLAGDGIQASDNVEPLLHIGRWDAHIDFDNGPYMGFPLSGYDGPEFSIEKDVLMRWQGDTQPDSWLYSLQLSEINTLHDVHVKILEPVRTLLLGARVEQALPVTLTGLVRYIAMDEGKGQFRTAFCG</sequence>
<proteinExistence type="predicted"/>
<dbReference type="Proteomes" id="UP000385207">
    <property type="component" value="Unassembled WGS sequence"/>
</dbReference>
<dbReference type="AlphaFoldDB" id="A0A5E7MMD5"/>
<name>A0A5E7MMD5_PSEFL</name>
<organism evidence="1 2">
    <name type="scientific">Pseudomonas fluorescens</name>
    <dbReference type="NCBI Taxonomy" id="294"/>
    <lineage>
        <taxon>Bacteria</taxon>
        <taxon>Pseudomonadati</taxon>
        <taxon>Pseudomonadota</taxon>
        <taxon>Gammaproteobacteria</taxon>
        <taxon>Pseudomonadales</taxon>
        <taxon>Pseudomonadaceae</taxon>
        <taxon>Pseudomonas</taxon>
    </lineage>
</organism>